<keyword evidence="1" id="KW-0472">Membrane</keyword>
<reference evidence="2 3" key="1">
    <citation type="submission" date="2019-08" db="EMBL/GenBank/DDBJ databases">
        <title>Deep-cultivation of Planctomycetes and their phenomic and genomic characterization uncovers novel biology.</title>
        <authorList>
            <person name="Wiegand S."/>
            <person name="Jogler M."/>
            <person name="Boedeker C."/>
            <person name="Pinto D."/>
            <person name="Vollmers J."/>
            <person name="Rivas-Marin E."/>
            <person name="Kohn T."/>
            <person name="Peeters S.H."/>
            <person name="Heuer A."/>
            <person name="Rast P."/>
            <person name="Oberbeckmann S."/>
            <person name="Bunk B."/>
            <person name="Jeske O."/>
            <person name="Meyerdierks A."/>
            <person name="Storesund J.E."/>
            <person name="Kallscheuer N."/>
            <person name="Luecker S."/>
            <person name="Lage O.M."/>
            <person name="Pohl T."/>
            <person name="Merkel B.J."/>
            <person name="Hornburger P."/>
            <person name="Mueller R.-W."/>
            <person name="Bruemmer F."/>
            <person name="Labrenz M."/>
            <person name="Spormann A.M."/>
            <person name="Op den Camp H."/>
            <person name="Overmann J."/>
            <person name="Amann R."/>
            <person name="Jetten M.S.M."/>
            <person name="Mascher T."/>
            <person name="Medema M.H."/>
            <person name="Devos D.P."/>
            <person name="Kaster A.-K."/>
            <person name="Ovreas L."/>
            <person name="Rohde M."/>
            <person name="Galperin M.Y."/>
            <person name="Jogler C."/>
        </authorList>
    </citation>
    <scope>NUCLEOTIDE SEQUENCE [LARGE SCALE GENOMIC DNA]</scope>
    <source>
        <strain evidence="2 3">OJF2</strain>
    </source>
</reference>
<keyword evidence="3" id="KW-1185">Reference proteome</keyword>
<evidence type="ECO:0000256" key="1">
    <source>
        <dbReference type="SAM" id="Phobius"/>
    </source>
</evidence>
<feature type="transmembrane region" description="Helical" evidence="1">
    <location>
        <begin position="358"/>
        <end position="380"/>
    </location>
</feature>
<keyword evidence="1" id="KW-0812">Transmembrane</keyword>
<protein>
    <submittedName>
        <fullName evidence="2">Uncharacterized protein</fullName>
    </submittedName>
</protein>
<proteinExistence type="predicted"/>
<evidence type="ECO:0000313" key="2">
    <source>
        <dbReference type="EMBL" id="QEH33563.1"/>
    </source>
</evidence>
<feature type="transmembrane region" description="Helical" evidence="1">
    <location>
        <begin position="333"/>
        <end position="352"/>
    </location>
</feature>
<dbReference type="RefSeq" id="WP_148593527.1">
    <property type="nucleotide sequence ID" value="NZ_CP042997.1"/>
</dbReference>
<evidence type="ECO:0000313" key="3">
    <source>
        <dbReference type="Proteomes" id="UP000324233"/>
    </source>
</evidence>
<organism evidence="2 3">
    <name type="scientific">Aquisphaera giovannonii</name>
    <dbReference type="NCBI Taxonomy" id="406548"/>
    <lineage>
        <taxon>Bacteria</taxon>
        <taxon>Pseudomonadati</taxon>
        <taxon>Planctomycetota</taxon>
        <taxon>Planctomycetia</taxon>
        <taxon>Isosphaerales</taxon>
        <taxon>Isosphaeraceae</taxon>
        <taxon>Aquisphaera</taxon>
    </lineage>
</organism>
<dbReference type="AlphaFoldDB" id="A0A5B9VYY3"/>
<dbReference type="KEGG" id="agv:OJF2_20650"/>
<dbReference type="Proteomes" id="UP000324233">
    <property type="component" value="Chromosome"/>
</dbReference>
<keyword evidence="1" id="KW-1133">Transmembrane helix</keyword>
<sequence>MDVLIVGDGEEERAWADWLSGRPEYEVIATVLPRVEGSAPGPGSLSDLNEGLAIAGLELAIIGGPVESRGEVLRRAAAEGLAIICLHPPGDDSESYYQVALSRAETGAVIVPDLPLRRHPGVERLRRMLSAGELGEFRGLRLEVNTPPGERLATRVFPTMIDVIRSLLGTIDSLIASGDPPGSDPDQELVVQLRDATHRRAEVRLVAGPPGPTRLTLSGSLRSVTLELGAGLCGPSSLIHRDACPGMDSAEHLGPWDPKEAIGTALREAMNEGPGVERGSTGLGPSLLDGTRAMELSEAVVRSLRKGRTIDLHYEEISEEAVFKSIMTSTGCMLLLSLLLVLPVSLAGPAIGLPGTIYLAYAILPALVLFALFQFVRLGIRTGSHDDRRRTQERPRTSQASRM</sequence>
<accession>A0A5B9VYY3</accession>
<dbReference type="OrthoDB" id="280740at2"/>
<name>A0A5B9VYY3_9BACT</name>
<dbReference type="SUPFAM" id="SSF51735">
    <property type="entry name" value="NAD(P)-binding Rossmann-fold domains"/>
    <property type="match status" value="1"/>
</dbReference>
<dbReference type="EMBL" id="CP042997">
    <property type="protein sequence ID" value="QEH33563.1"/>
    <property type="molecule type" value="Genomic_DNA"/>
</dbReference>
<dbReference type="InterPro" id="IPR036291">
    <property type="entry name" value="NAD(P)-bd_dom_sf"/>
</dbReference>
<gene>
    <name evidence="2" type="ORF">OJF2_20650</name>
</gene>
<dbReference type="Gene3D" id="3.30.360.10">
    <property type="entry name" value="Dihydrodipicolinate Reductase, domain 2"/>
    <property type="match status" value="1"/>
</dbReference>